<proteinExistence type="predicted"/>
<dbReference type="EMBL" id="CALYLK010000128">
    <property type="protein sequence ID" value="CAH8212655.1"/>
    <property type="molecule type" value="Genomic_DNA"/>
</dbReference>
<organism evidence="1 2">
    <name type="scientific">Vibrio aestuarianus</name>
    <dbReference type="NCBI Taxonomy" id="28171"/>
    <lineage>
        <taxon>Bacteria</taxon>
        <taxon>Pseudomonadati</taxon>
        <taxon>Pseudomonadota</taxon>
        <taxon>Gammaproteobacteria</taxon>
        <taxon>Vibrionales</taxon>
        <taxon>Vibrionaceae</taxon>
        <taxon>Vibrio</taxon>
    </lineage>
</organism>
<protein>
    <submittedName>
        <fullName evidence="1">Uncharacterized protein</fullName>
    </submittedName>
</protein>
<comment type="caution">
    <text evidence="1">The sequence shown here is derived from an EMBL/GenBank/DDBJ whole genome shotgun (WGS) entry which is preliminary data.</text>
</comment>
<dbReference type="Proteomes" id="UP001152658">
    <property type="component" value="Unassembled WGS sequence"/>
</dbReference>
<evidence type="ECO:0000313" key="1">
    <source>
        <dbReference type="EMBL" id="CAH8212655.1"/>
    </source>
</evidence>
<sequence length="65" mass="7677">MMGNHKHKTAELKALFNYILKERLTFRQNNLLHNLMMDTQVNTSLNVINWIFDFPFSSQHVKISG</sequence>
<gene>
    <name evidence="1" type="ORF">VAE063_880266</name>
</gene>
<accession>A0ABM9FM35</accession>
<reference evidence="1" key="1">
    <citation type="submission" date="2022-06" db="EMBL/GenBank/DDBJ databases">
        <authorList>
            <person name="Goudenege D."/>
            <person name="Le Roux F."/>
        </authorList>
    </citation>
    <scope>NUCLEOTIDE SEQUENCE</scope>
    <source>
        <strain evidence="1">12-063</strain>
    </source>
</reference>
<name>A0ABM9FM35_9VIBR</name>
<evidence type="ECO:0000313" key="2">
    <source>
        <dbReference type="Proteomes" id="UP001152658"/>
    </source>
</evidence>
<keyword evidence="2" id="KW-1185">Reference proteome</keyword>